<dbReference type="InterPro" id="IPR053168">
    <property type="entry name" value="Glutamic_endopeptidase"/>
</dbReference>
<feature type="compositionally biased region" description="Polar residues" evidence="1">
    <location>
        <begin position="91"/>
        <end position="104"/>
    </location>
</feature>
<dbReference type="EMBL" id="JBAMMX010000022">
    <property type="protein sequence ID" value="KAK6918099.1"/>
    <property type="molecule type" value="Genomic_DNA"/>
</dbReference>
<name>A0AAN8UPN5_9MAGN</name>
<feature type="domain" description="Neprosin PEP catalytic" evidence="2">
    <location>
        <begin position="177"/>
        <end position="429"/>
    </location>
</feature>
<gene>
    <name evidence="3" type="ORF">RJ641_016521</name>
</gene>
<protein>
    <submittedName>
        <fullName evidence="3">Neprosin activation peptide</fullName>
    </submittedName>
</protein>
<evidence type="ECO:0000256" key="1">
    <source>
        <dbReference type="SAM" id="MobiDB-lite"/>
    </source>
</evidence>
<comment type="caution">
    <text evidence="3">The sequence shown here is derived from an EMBL/GenBank/DDBJ whole genome shotgun (WGS) entry which is preliminary data.</text>
</comment>
<dbReference type="Pfam" id="PF14365">
    <property type="entry name" value="Neprosin_AP"/>
    <property type="match status" value="1"/>
</dbReference>
<evidence type="ECO:0000313" key="3">
    <source>
        <dbReference type="EMBL" id="KAK6918099.1"/>
    </source>
</evidence>
<feature type="region of interest" description="Disordered" evidence="1">
    <location>
        <begin position="91"/>
        <end position="125"/>
    </location>
</feature>
<dbReference type="Gene3D" id="3.90.1320.10">
    <property type="entry name" value="Outer-capsid protein sigma 3, large lobe"/>
    <property type="match status" value="1"/>
</dbReference>
<dbReference type="Proteomes" id="UP001370490">
    <property type="component" value="Unassembled WGS sequence"/>
</dbReference>
<accession>A0AAN8UPN5</accession>
<evidence type="ECO:0000313" key="4">
    <source>
        <dbReference type="Proteomes" id="UP001370490"/>
    </source>
</evidence>
<feature type="region of interest" description="Disordered" evidence="1">
    <location>
        <begin position="1"/>
        <end position="20"/>
    </location>
</feature>
<dbReference type="InterPro" id="IPR025521">
    <property type="entry name" value="Neprosin_propep"/>
</dbReference>
<organism evidence="3 4">
    <name type="scientific">Dillenia turbinata</name>
    <dbReference type="NCBI Taxonomy" id="194707"/>
    <lineage>
        <taxon>Eukaryota</taxon>
        <taxon>Viridiplantae</taxon>
        <taxon>Streptophyta</taxon>
        <taxon>Embryophyta</taxon>
        <taxon>Tracheophyta</taxon>
        <taxon>Spermatophyta</taxon>
        <taxon>Magnoliopsida</taxon>
        <taxon>eudicotyledons</taxon>
        <taxon>Gunneridae</taxon>
        <taxon>Pentapetalae</taxon>
        <taxon>Dilleniales</taxon>
        <taxon>Dilleniaceae</taxon>
        <taxon>Dillenia</taxon>
    </lineage>
</organism>
<dbReference type="PANTHER" id="PTHR31589">
    <property type="entry name" value="PROTEIN, PUTATIVE (DUF239)-RELATED-RELATED"/>
    <property type="match status" value="1"/>
</dbReference>
<dbReference type="AlphaFoldDB" id="A0AAN8UPN5"/>
<sequence length="471" mass="52589">MGLHQNSVASLDLSDHGGHRRSNHYKKALMRDQNLLLREEDVRLEKQLLQLNKPPIKTFKTQYGETIDCIDINKQPAFDHPLLKDHKIQHHITSTRGRAQTPTPETKDQDPIDNYSSSKLMKPNLPSDFRMEEASTREARAHVNINRISCPPGTVPILRATKASLARAKDYSDFHPATKDTPGLHYAYLDATPGVIRGGKASGTVYNYEIKSGQMTASKMWLTSGDGSSSISTGWMIAPELFNDTLSHLFIEWSDWNAHGFKAGCINLVCPGFVIVDQSFTPGMAIREVSEVNGKQMELRPMIRQDNLTGNWWLYNEHNKGIGYWPDAILPKLHNGASFFSVGGISQAAAAGPNPPMGSGLFPDGYYRHAAYYRELQFVNSAGYLEDIRRKTTKVNVDAPACFGFENQGWDGELMSVLDQVLLLFLRCLKCDEEGMHVYVVNPSSLISALVYPAPLSAERRLKLTEAKEPP</sequence>
<dbReference type="InterPro" id="IPR004314">
    <property type="entry name" value="Neprosin"/>
</dbReference>
<dbReference type="PANTHER" id="PTHR31589:SF110">
    <property type="entry name" value="PROTEIN, PUTATIVE (DUF239)-RELATED"/>
    <property type="match status" value="1"/>
</dbReference>
<keyword evidence="4" id="KW-1185">Reference proteome</keyword>
<evidence type="ECO:0000259" key="2">
    <source>
        <dbReference type="PROSITE" id="PS52045"/>
    </source>
</evidence>
<proteinExistence type="predicted"/>
<dbReference type="Pfam" id="PF03080">
    <property type="entry name" value="Neprosin"/>
    <property type="match status" value="1"/>
</dbReference>
<dbReference type="PROSITE" id="PS52045">
    <property type="entry name" value="NEPROSIN_PEP_CD"/>
    <property type="match status" value="1"/>
</dbReference>
<reference evidence="3 4" key="1">
    <citation type="submission" date="2023-12" db="EMBL/GenBank/DDBJ databases">
        <title>A high-quality genome assembly for Dillenia turbinata (Dilleniales).</title>
        <authorList>
            <person name="Chanderbali A."/>
        </authorList>
    </citation>
    <scope>NUCLEOTIDE SEQUENCE [LARGE SCALE GENOMIC DNA]</scope>
    <source>
        <strain evidence="3">LSX21</strain>
        <tissue evidence="3">Leaf</tissue>
    </source>
</reference>